<dbReference type="GO" id="GO:0003677">
    <property type="term" value="F:DNA binding"/>
    <property type="evidence" value="ECO:0007669"/>
    <property type="project" value="InterPro"/>
</dbReference>
<dbReference type="RefSeq" id="WP_373877879.1">
    <property type="nucleotide sequence ID" value="NZ_BSFN01000010.1"/>
</dbReference>
<reference evidence="2" key="1">
    <citation type="journal article" date="2014" name="Int. J. Syst. Evol. Microbiol.">
        <title>Complete genome sequence of Corynebacterium casei LMG S-19264T (=DSM 44701T), isolated from a smear-ripened cheese.</title>
        <authorList>
            <consortium name="US DOE Joint Genome Institute (JGI-PGF)"/>
            <person name="Walter F."/>
            <person name="Albersmeier A."/>
            <person name="Kalinowski J."/>
            <person name="Ruckert C."/>
        </authorList>
    </citation>
    <scope>NUCLEOTIDE SEQUENCE</scope>
    <source>
        <strain evidence="2">VKM B-2935</strain>
    </source>
</reference>
<accession>A0A9W6KA73</accession>
<evidence type="ECO:0000259" key="1">
    <source>
        <dbReference type="PROSITE" id="PS50943"/>
    </source>
</evidence>
<dbReference type="AlphaFoldDB" id="A0A9W6KA73"/>
<evidence type="ECO:0000313" key="2">
    <source>
        <dbReference type="EMBL" id="GLK90334.1"/>
    </source>
</evidence>
<evidence type="ECO:0000313" key="3">
    <source>
        <dbReference type="Proteomes" id="UP001143328"/>
    </source>
</evidence>
<sequence>MVLELSKPDEVVALICNRLRHERLALKMTQSDVAARAGISAGTLSNLGVA</sequence>
<feature type="domain" description="HTH cro/C1-type" evidence="1">
    <location>
        <begin position="19"/>
        <end position="47"/>
    </location>
</feature>
<protein>
    <recommendedName>
        <fullName evidence="1">HTH cro/C1-type domain-containing protein</fullName>
    </recommendedName>
</protein>
<dbReference type="InterPro" id="IPR010982">
    <property type="entry name" value="Lambda_DNA-bd_dom_sf"/>
</dbReference>
<gene>
    <name evidence="2" type="ORF">GCM10017655_33970</name>
</gene>
<comment type="caution">
    <text evidence="2">The sequence shown here is derived from an EMBL/GenBank/DDBJ whole genome shotgun (WGS) entry which is preliminary data.</text>
</comment>
<dbReference type="PROSITE" id="PS50943">
    <property type="entry name" value="HTH_CROC1"/>
    <property type="match status" value="1"/>
</dbReference>
<dbReference type="InterPro" id="IPR001387">
    <property type="entry name" value="Cro/C1-type_HTH"/>
</dbReference>
<keyword evidence="3" id="KW-1185">Reference proteome</keyword>
<dbReference type="Gene3D" id="1.10.260.40">
    <property type="entry name" value="lambda repressor-like DNA-binding domains"/>
    <property type="match status" value="1"/>
</dbReference>
<dbReference type="Pfam" id="PF01381">
    <property type="entry name" value="HTH_3"/>
    <property type="match status" value="1"/>
</dbReference>
<dbReference type="SUPFAM" id="SSF47413">
    <property type="entry name" value="lambda repressor-like DNA-binding domains"/>
    <property type="match status" value="1"/>
</dbReference>
<dbReference type="Proteomes" id="UP001143328">
    <property type="component" value="Unassembled WGS sequence"/>
</dbReference>
<name>A0A9W6KA73_9PSED</name>
<reference evidence="2" key="2">
    <citation type="submission" date="2023-01" db="EMBL/GenBank/DDBJ databases">
        <authorList>
            <person name="Sun Q."/>
            <person name="Evtushenko L."/>
        </authorList>
    </citation>
    <scope>NUCLEOTIDE SEQUENCE</scope>
    <source>
        <strain evidence="2">VKM B-2935</strain>
    </source>
</reference>
<organism evidence="2 3">
    <name type="scientific">Pseudomonas turukhanskensis</name>
    <dbReference type="NCBI Taxonomy" id="1806536"/>
    <lineage>
        <taxon>Bacteria</taxon>
        <taxon>Pseudomonadati</taxon>
        <taxon>Pseudomonadota</taxon>
        <taxon>Gammaproteobacteria</taxon>
        <taxon>Pseudomonadales</taxon>
        <taxon>Pseudomonadaceae</taxon>
        <taxon>Pseudomonas</taxon>
    </lineage>
</organism>
<dbReference type="CDD" id="cd00093">
    <property type="entry name" value="HTH_XRE"/>
    <property type="match status" value="1"/>
</dbReference>
<dbReference type="EMBL" id="BSFN01000010">
    <property type="protein sequence ID" value="GLK90334.1"/>
    <property type="molecule type" value="Genomic_DNA"/>
</dbReference>
<proteinExistence type="predicted"/>